<proteinExistence type="predicted"/>
<name>A0A0F7SL64_PHARH</name>
<dbReference type="AlphaFoldDB" id="A0A0F7SL64"/>
<organism evidence="1">
    <name type="scientific">Phaffia rhodozyma</name>
    <name type="common">Yeast</name>
    <name type="synonym">Xanthophyllomyces dendrorhous</name>
    <dbReference type="NCBI Taxonomy" id="264483"/>
    <lineage>
        <taxon>Eukaryota</taxon>
        <taxon>Fungi</taxon>
        <taxon>Dikarya</taxon>
        <taxon>Basidiomycota</taxon>
        <taxon>Agaricomycotina</taxon>
        <taxon>Tremellomycetes</taxon>
        <taxon>Cystofilobasidiales</taxon>
        <taxon>Mrakiaceae</taxon>
        <taxon>Phaffia</taxon>
    </lineage>
</organism>
<sequence>MAAARLRICDPAILPCIENARIGLRASPLLRKLRAASSFVLPSLLPPGLLSHDMFKARFSPSQSQPSPQGEAKTNERPVIRLLLCIAFGVKTLPLGAPGFHP</sequence>
<accession>A0A0F7SL64</accession>
<evidence type="ECO:0000313" key="1">
    <source>
        <dbReference type="EMBL" id="CDZ97682.1"/>
    </source>
</evidence>
<reference evidence="1" key="1">
    <citation type="submission" date="2014-08" db="EMBL/GenBank/DDBJ databases">
        <authorList>
            <person name="Sharma Rahul"/>
            <person name="Thines Marco"/>
        </authorList>
    </citation>
    <scope>NUCLEOTIDE SEQUENCE</scope>
</reference>
<protein>
    <submittedName>
        <fullName evidence="1">Uncharacterized protein</fullName>
    </submittedName>
</protein>
<dbReference type="EMBL" id="LN483249">
    <property type="protein sequence ID" value="CDZ97682.1"/>
    <property type="molecule type" value="Genomic_DNA"/>
</dbReference>